<evidence type="ECO:0000313" key="2">
    <source>
        <dbReference type="EMBL" id="QQG36129.1"/>
    </source>
</evidence>
<proteinExistence type="predicted"/>
<feature type="signal peptide" evidence="1">
    <location>
        <begin position="1"/>
        <end position="36"/>
    </location>
</feature>
<evidence type="ECO:0008006" key="4">
    <source>
        <dbReference type="Google" id="ProtNLM"/>
    </source>
</evidence>
<name>A0A7T5R299_9BACT</name>
<protein>
    <recommendedName>
        <fullName evidence="4">Ig-like domain-containing protein</fullName>
    </recommendedName>
</protein>
<evidence type="ECO:0000313" key="3">
    <source>
        <dbReference type="Proteomes" id="UP000595362"/>
    </source>
</evidence>
<dbReference type="EMBL" id="CP066681">
    <property type="protein sequence ID" value="QQG36129.1"/>
    <property type="molecule type" value="Genomic_DNA"/>
</dbReference>
<dbReference type="AlphaFoldDB" id="A0A7T5R299"/>
<gene>
    <name evidence="2" type="ORF">HYS17_11670</name>
</gene>
<reference evidence="2 3" key="1">
    <citation type="submission" date="2020-07" db="EMBL/GenBank/DDBJ databases">
        <title>Huge and variable diversity of episymbiotic CPR bacteria and DPANN archaea in groundwater ecosystems.</title>
        <authorList>
            <person name="He C.Y."/>
            <person name="Keren R."/>
            <person name="Whittaker M."/>
            <person name="Farag I.F."/>
            <person name="Doudna J."/>
            <person name="Cate J.H.D."/>
            <person name="Banfield J.F."/>
        </authorList>
    </citation>
    <scope>NUCLEOTIDE SEQUENCE [LARGE SCALE GENOMIC DNA]</scope>
    <source>
        <strain evidence="2">NC_groundwater_70_Ag_B-0.1um_54_66</strain>
    </source>
</reference>
<sequence length="162" mass="17883">MSQNVRAESSSWSPLKKTLATVAGAFALAGAFNAQADVPPEGSPQDKLLKPYEEFIVHMKNKNGGSCCNKQDGRGDLEERTTKAGKIEVKITHDLAGKPLPGGGKWVEVPEHTILTTKLAEEVCKPRREADPNSTCKMPPFNVIWYNDSGYIYCYFPRPQIM</sequence>
<accession>A0A7T5R299</accession>
<keyword evidence="1" id="KW-0732">Signal</keyword>
<organism evidence="2 3">
    <name type="scientific">Micavibrio aeruginosavorus</name>
    <dbReference type="NCBI Taxonomy" id="349221"/>
    <lineage>
        <taxon>Bacteria</taxon>
        <taxon>Pseudomonadati</taxon>
        <taxon>Bdellovibrionota</taxon>
        <taxon>Bdellovibrionia</taxon>
        <taxon>Bdellovibrionales</taxon>
        <taxon>Pseudobdellovibrionaceae</taxon>
        <taxon>Micavibrio</taxon>
    </lineage>
</organism>
<dbReference type="Proteomes" id="UP000595362">
    <property type="component" value="Chromosome"/>
</dbReference>
<evidence type="ECO:0000256" key="1">
    <source>
        <dbReference type="SAM" id="SignalP"/>
    </source>
</evidence>
<feature type="chain" id="PRO_5032330824" description="Ig-like domain-containing protein" evidence="1">
    <location>
        <begin position="37"/>
        <end position="162"/>
    </location>
</feature>